<reference evidence="3" key="1">
    <citation type="journal article" date="2019" name="Int. J. Syst. Evol. Microbiol.">
        <title>The Global Catalogue of Microorganisms (GCM) 10K type strain sequencing project: providing services to taxonomists for standard genome sequencing and annotation.</title>
        <authorList>
            <consortium name="The Broad Institute Genomics Platform"/>
            <consortium name="The Broad Institute Genome Sequencing Center for Infectious Disease"/>
            <person name="Wu L."/>
            <person name="Ma J."/>
        </authorList>
    </citation>
    <scope>NUCLEOTIDE SEQUENCE [LARGE SCALE GENOMIC DNA]</scope>
    <source>
        <strain evidence="3">JCM 11813</strain>
    </source>
</reference>
<gene>
    <name evidence="2" type="ORF">GCM10009606_13380</name>
</gene>
<dbReference type="RefSeq" id="WP_343906706.1">
    <property type="nucleotide sequence ID" value="NZ_BAAAJE010000006.1"/>
</dbReference>
<evidence type="ECO:0000313" key="3">
    <source>
        <dbReference type="Proteomes" id="UP001499979"/>
    </source>
</evidence>
<keyword evidence="3" id="KW-1185">Reference proteome</keyword>
<protein>
    <submittedName>
        <fullName evidence="2">Limonene-1,2-epoxide hydrolase family protein</fullName>
    </submittedName>
</protein>
<keyword evidence="2" id="KW-0378">Hydrolase</keyword>
<dbReference type="GO" id="GO:0016787">
    <property type="term" value="F:hydrolase activity"/>
    <property type="evidence" value="ECO:0007669"/>
    <property type="project" value="UniProtKB-KW"/>
</dbReference>
<dbReference type="SUPFAM" id="SSF54427">
    <property type="entry name" value="NTF2-like"/>
    <property type="match status" value="1"/>
</dbReference>
<evidence type="ECO:0000259" key="1">
    <source>
        <dbReference type="Pfam" id="PF07858"/>
    </source>
</evidence>
<name>A0ABP4EUQ5_9ACTN</name>
<proteinExistence type="predicted"/>
<dbReference type="EMBL" id="BAAAJE010000006">
    <property type="protein sequence ID" value="GAA1134532.1"/>
    <property type="molecule type" value="Genomic_DNA"/>
</dbReference>
<dbReference type="Proteomes" id="UP001499979">
    <property type="component" value="Unassembled WGS sequence"/>
</dbReference>
<dbReference type="InterPro" id="IPR013100">
    <property type="entry name" value="LEH"/>
</dbReference>
<sequence>MTAPTSAETVVRSFLEHLARKETDAALALLDDEVVWRNTGLPAFEGKRVHAMLRDMEKRGVGFEVRWKHVAADGDTVLTDRTDVIGMGPWETSFSVRGTFEVRDGKIVLWDDAFSWLELLGSGVVGLARILTR</sequence>
<dbReference type="Pfam" id="PF07858">
    <property type="entry name" value="LEH"/>
    <property type="match status" value="1"/>
</dbReference>
<evidence type="ECO:0000313" key="2">
    <source>
        <dbReference type="EMBL" id="GAA1134532.1"/>
    </source>
</evidence>
<accession>A0ABP4EUQ5</accession>
<feature type="domain" description="Limonene-1,2-epoxide hydrolase" evidence="1">
    <location>
        <begin position="7"/>
        <end position="120"/>
    </location>
</feature>
<dbReference type="InterPro" id="IPR032710">
    <property type="entry name" value="NTF2-like_dom_sf"/>
</dbReference>
<dbReference type="Gene3D" id="3.10.450.50">
    <property type="match status" value="1"/>
</dbReference>
<organism evidence="2 3">
    <name type="scientific">Nocardioides aquiterrae</name>
    <dbReference type="NCBI Taxonomy" id="203799"/>
    <lineage>
        <taxon>Bacteria</taxon>
        <taxon>Bacillati</taxon>
        <taxon>Actinomycetota</taxon>
        <taxon>Actinomycetes</taxon>
        <taxon>Propionibacteriales</taxon>
        <taxon>Nocardioidaceae</taxon>
        <taxon>Nocardioides</taxon>
    </lineage>
</organism>
<comment type="caution">
    <text evidence="2">The sequence shown here is derived from an EMBL/GenBank/DDBJ whole genome shotgun (WGS) entry which is preliminary data.</text>
</comment>